<evidence type="ECO:0000313" key="2">
    <source>
        <dbReference type="Proteomes" id="UP000694414"/>
    </source>
</evidence>
<proteinExistence type="predicted"/>
<dbReference type="GO" id="GO:0005737">
    <property type="term" value="C:cytoplasm"/>
    <property type="evidence" value="ECO:0007669"/>
    <property type="project" value="TreeGrafter"/>
</dbReference>
<dbReference type="InterPro" id="IPR036265">
    <property type="entry name" value="HIT-like_sf"/>
</dbReference>
<reference evidence="1" key="2">
    <citation type="submission" date="2025-09" db="UniProtKB">
        <authorList>
            <consortium name="Ensembl"/>
        </authorList>
    </citation>
    <scope>IDENTIFICATION</scope>
</reference>
<dbReference type="AlphaFoldDB" id="A0A8C9DRI8"/>
<dbReference type="GO" id="GO:0005634">
    <property type="term" value="C:nucleus"/>
    <property type="evidence" value="ECO:0007669"/>
    <property type="project" value="TreeGrafter"/>
</dbReference>
<dbReference type="GO" id="GO:0006163">
    <property type="term" value="P:purine nucleotide metabolic process"/>
    <property type="evidence" value="ECO:0007669"/>
    <property type="project" value="TreeGrafter"/>
</dbReference>
<dbReference type="GO" id="GO:0005886">
    <property type="term" value="C:plasma membrane"/>
    <property type="evidence" value="ECO:0007669"/>
    <property type="project" value="TreeGrafter"/>
</dbReference>
<dbReference type="Gene3D" id="3.30.428.10">
    <property type="entry name" value="HIT-like"/>
    <property type="match status" value="1"/>
</dbReference>
<dbReference type="GO" id="GO:0072332">
    <property type="term" value="P:intrinsic apoptotic signaling pathway by p53 class mediator"/>
    <property type="evidence" value="ECO:0007669"/>
    <property type="project" value="TreeGrafter"/>
</dbReference>
<organism evidence="1 2">
    <name type="scientific">Prolemur simus</name>
    <name type="common">Greater bamboo lemur</name>
    <name type="synonym">Hapalemur simus</name>
    <dbReference type="NCBI Taxonomy" id="1328070"/>
    <lineage>
        <taxon>Eukaryota</taxon>
        <taxon>Metazoa</taxon>
        <taxon>Chordata</taxon>
        <taxon>Craniata</taxon>
        <taxon>Vertebrata</taxon>
        <taxon>Euteleostomi</taxon>
        <taxon>Mammalia</taxon>
        <taxon>Eutheria</taxon>
        <taxon>Euarchontoglires</taxon>
        <taxon>Primates</taxon>
        <taxon>Strepsirrhini</taxon>
        <taxon>Lemuriformes</taxon>
        <taxon>Lemuridae</taxon>
        <taxon>Prolemur</taxon>
    </lineage>
</organism>
<dbReference type="GO" id="GO:0032435">
    <property type="term" value="P:negative regulation of proteasomal ubiquitin-dependent protein catabolic process"/>
    <property type="evidence" value="ECO:0007669"/>
    <property type="project" value="TreeGrafter"/>
</dbReference>
<evidence type="ECO:0000313" key="1">
    <source>
        <dbReference type="Ensembl" id="ENSPSMP00000028301.1"/>
    </source>
</evidence>
<dbReference type="GO" id="GO:0015964">
    <property type="term" value="P:diadenosine triphosphate catabolic process"/>
    <property type="evidence" value="ECO:0007669"/>
    <property type="project" value="TreeGrafter"/>
</dbReference>
<keyword evidence="2" id="KW-1185">Reference proteome</keyword>
<dbReference type="GO" id="GO:0047710">
    <property type="term" value="F:bis(5'-adenosyl)-triphosphatase activity"/>
    <property type="evidence" value="ECO:0007669"/>
    <property type="project" value="TreeGrafter"/>
</dbReference>
<dbReference type="InterPro" id="IPR052677">
    <property type="entry name" value="Dinucleoside_ppp_hydrolase"/>
</dbReference>
<accession>A0A8C9DRI8</accession>
<name>A0A8C9DRI8_PROSS</name>
<dbReference type="PANTHER" id="PTHR46981">
    <property type="entry name" value="BIS(5'-ADENOSYL)-TRIPHOSPHATASE"/>
    <property type="match status" value="1"/>
</dbReference>
<dbReference type="GO" id="GO:0031625">
    <property type="term" value="F:ubiquitin protein ligase binding"/>
    <property type="evidence" value="ECO:0007669"/>
    <property type="project" value="TreeGrafter"/>
</dbReference>
<dbReference type="Ensembl" id="ENSPSMT00000032696.1">
    <property type="protein sequence ID" value="ENSPSMP00000028301.1"/>
    <property type="gene ID" value="ENSPSMG00000019709.1"/>
</dbReference>
<dbReference type="PANTHER" id="PTHR46981:SF1">
    <property type="entry name" value="BIS(5'-ADENOSYL)-TRIPHOSPHATASE"/>
    <property type="match status" value="1"/>
</dbReference>
<sequence length="118" mass="13545">WSSVLGKYLFLHSLIFERSGLASRVCLNRSCRRYPSVSYLFLATQRVGPVVEKYFQGTFLTFSMQASHVRVHVLSRKAGDFHRNDSVCDEVSILSQIFLLDQRGCWCDVINLMNQVPP</sequence>
<dbReference type="Proteomes" id="UP000694414">
    <property type="component" value="Unplaced"/>
</dbReference>
<protein>
    <submittedName>
        <fullName evidence="1">Uncharacterized protein</fullName>
    </submittedName>
</protein>
<dbReference type="GeneTree" id="ENSGT01060000252123"/>
<reference evidence="1" key="1">
    <citation type="submission" date="2025-08" db="UniProtKB">
        <authorList>
            <consortium name="Ensembl"/>
        </authorList>
    </citation>
    <scope>IDENTIFICATION</scope>
</reference>